<evidence type="ECO:0000313" key="2">
    <source>
        <dbReference type="Proteomes" id="UP001181355"/>
    </source>
</evidence>
<proteinExistence type="predicted"/>
<dbReference type="RefSeq" id="WP_309482212.1">
    <property type="nucleotide sequence ID" value="NZ_CP133720.1"/>
</dbReference>
<sequence length="143" mass="16224">MTVGYSGTPLSKKLGIKAGSTVWFQAAPEQYQDWLAPLPEQVEFVTHLSKAVDLVHLFTTDRQELQHGLQQLREQMGVQKSKPLRPDLMIWVSWPKKAAKIKTYVTEDVIREIALPLGMVDVKVCAVSEVWSGLKLVLRKELR</sequence>
<organism evidence="1 2">
    <name type="scientific">Undibacterium cyanobacteriorum</name>
    <dbReference type="NCBI Taxonomy" id="3073561"/>
    <lineage>
        <taxon>Bacteria</taxon>
        <taxon>Pseudomonadati</taxon>
        <taxon>Pseudomonadota</taxon>
        <taxon>Betaproteobacteria</taxon>
        <taxon>Burkholderiales</taxon>
        <taxon>Oxalobacteraceae</taxon>
        <taxon>Undibacterium</taxon>
    </lineage>
</organism>
<keyword evidence="2" id="KW-1185">Reference proteome</keyword>
<accession>A0ABY9RHL8</accession>
<protein>
    <submittedName>
        <fullName evidence="1">DUF3052 domain-containing protein</fullName>
    </submittedName>
</protein>
<dbReference type="EMBL" id="CP133720">
    <property type="protein sequence ID" value="WMW80721.1"/>
    <property type="molecule type" value="Genomic_DNA"/>
</dbReference>
<reference evidence="1" key="1">
    <citation type="submission" date="2023-09" db="EMBL/GenBank/DDBJ databases">
        <title>Undibacterium sp. 20NA77.5 isolated from freshwater.</title>
        <authorList>
            <person name="Le V."/>
            <person name="Ko S.-R."/>
            <person name="Ahn C.-Y."/>
            <person name="Oh H.-M."/>
        </authorList>
    </citation>
    <scope>NUCLEOTIDE SEQUENCE</scope>
    <source>
        <strain evidence="1">20NA77.5</strain>
    </source>
</reference>
<gene>
    <name evidence="1" type="ORF">RF679_00230</name>
</gene>
<dbReference type="Proteomes" id="UP001181355">
    <property type="component" value="Chromosome"/>
</dbReference>
<name>A0ABY9RHL8_9BURK</name>
<evidence type="ECO:0000313" key="1">
    <source>
        <dbReference type="EMBL" id="WMW80721.1"/>
    </source>
</evidence>